<evidence type="ECO:0000313" key="2">
    <source>
        <dbReference type="Proteomes" id="UP000251795"/>
    </source>
</evidence>
<dbReference type="Gene3D" id="3.40.220.10">
    <property type="entry name" value="Leucine Aminopeptidase, subunit E, domain 1"/>
    <property type="match status" value="1"/>
</dbReference>
<sequence length="197" mass="22247">MDLSALGYAPKQFRVIPVENGNLVSDFIHGKFRVIGVECNARGAYGNPIQKSIARRFPEVVNRVNAVDYEHELTIGKTHMIRVSTQHRRGLYVANMHIARGFGLGLNGSSEGAHKPINRFSEQHLTRAFDHLLEQCEKENIAPDRQIAIQRFYGGLGGVSWEEVCVVLDAICEKHQFNMYAYLPKNYNTNYVRGSAQ</sequence>
<keyword evidence="2" id="KW-1185">Reference proteome</keyword>
<organism evidence="1 2">
    <name type="scientific">Erwinia phage vB_EamM_Alexandra</name>
    <dbReference type="NCBI Taxonomy" id="2201424"/>
    <lineage>
        <taxon>Viruses</taxon>
        <taxon>Duplodnaviria</taxon>
        <taxon>Heunggongvirae</taxon>
        <taxon>Uroviricota</taxon>
        <taxon>Caudoviricetes</taxon>
        <taxon>Alexandravirus</taxon>
        <taxon>Alexandravirus alexandra</taxon>
    </lineage>
</organism>
<name>A0A2Z4QEE0_9CAUD</name>
<dbReference type="SUPFAM" id="SSF52949">
    <property type="entry name" value="Macro domain-like"/>
    <property type="match status" value="1"/>
</dbReference>
<evidence type="ECO:0000313" key="1">
    <source>
        <dbReference type="EMBL" id="AWY08294.1"/>
    </source>
</evidence>
<proteinExistence type="predicted"/>
<gene>
    <name evidence="1" type="ORF">Alexandra_13</name>
</gene>
<reference evidence="1 2" key="1">
    <citation type="submission" date="2018-04" db="EMBL/GenBank/DDBJ databases">
        <authorList>
            <person name="Go L.Y."/>
            <person name="Mitchell J.A."/>
        </authorList>
    </citation>
    <scope>NUCLEOTIDE SEQUENCE [LARGE SCALE GENOMIC DNA]</scope>
</reference>
<dbReference type="InterPro" id="IPR043472">
    <property type="entry name" value="Macro_dom-like"/>
</dbReference>
<protein>
    <submittedName>
        <fullName evidence="1">Uncharacterized protein</fullName>
    </submittedName>
</protein>
<dbReference type="EMBL" id="MH248138">
    <property type="protein sequence ID" value="AWY08294.1"/>
    <property type="molecule type" value="Genomic_DNA"/>
</dbReference>
<dbReference type="Proteomes" id="UP000251795">
    <property type="component" value="Segment"/>
</dbReference>
<accession>A0A2Z4QEE0</accession>